<evidence type="ECO:0000256" key="6">
    <source>
        <dbReference type="ARBA" id="ARBA00023002"/>
    </source>
</evidence>
<dbReference type="Gene3D" id="3.30.560.10">
    <property type="entry name" value="Glucose Oxidase, domain 3"/>
    <property type="match status" value="1"/>
</dbReference>
<feature type="domain" description="Glucose-methanol-choline oxidoreductase N-terminal" evidence="9">
    <location>
        <begin position="269"/>
        <end position="283"/>
    </location>
</feature>
<keyword evidence="4" id="KW-0732">Signal</keyword>
<dbReference type="Pfam" id="PF05199">
    <property type="entry name" value="GMC_oxred_C"/>
    <property type="match status" value="1"/>
</dbReference>
<comment type="caution">
    <text evidence="10">The sequence shown here is derived from an EMBL/GenBank/DDBJ whole genome shotgun (WGS) entry which is preliminary data.</text>
</comment>
<dbReference type="Proteomes" id="UP001218188">
    <property type="component" value="Unassembled WGS sequence"/>
</dbReference>
<evidence type="ECO:0000259" key="9">
    <source>
        <dbReference type="PROSITE" id="PS00624"/>
    </source>
</evidence>
<dbReference type="InterPro" id="IPR007867">
    <property type="entry name" value="GMC_OxRtase_C"/>
</dbReference>
<evidence type="ECO:0000256" key="7">
    <source>
        <dbReference type="ARBA" id="ARBA00023180"/>
    </source>
</evidence>
<evidence type="ECO:0000313" key="10">
    <source>
        <dbReference type="EMBL" id="KAJ7038815.1"/>
    </source>
</evidence>
<dbReference type="InterPro" id="IPR000172">
    <property type="entry name" value="GMC_OxRdtase_N"/>
</dbReference>
<keyword evidence="7" id="KW-0325">Glycoprotein</keyword>
<keyword evidence="3" id="KW-0285">Flavoprotein</keyword>
<keyword evidence="5" id="KW-0274">FAD</keyword>
<keyword evidence="6" id="KW-0560">Oxidoreductase</keyword>
<dbReference type="EMBL" id="JARJCM010000030">
    <property type="protein sequence ID" value="KAJ7038815.1"/>
    <property type="molecule type" value="Genomic_DNA"/>
</dbReference>
<dbReference type="Pfam" id="PF00732">
    <property type="entry name" value="GMC_oxred_N"/>
    <property type="match status" value="1"/>
</dbReference>
<dbReference type="AlphaFoldDB" id="A0AAD6T5H2"/>
<evidence type="ECO:0000256" key="3">
    <source>
        <dbReference type="ARBA" id="ARBA00022630"/>
    </source>
</evidence>
<comment type="similarity">
    <text evidence="2">Belongs to the GMC oxidoreductase family.</text>
</comment>
<dbReference type="SUPFAM" id="SSF54373">
    <property type="entry name" value="FAD-linked reductases, C-terminal domain"/>
    <property type="match status" value="1"/>
</dbReference>
<dbReference type="SUPFAM" id="SSF51905">
    <property type="entry name" value="FAD/NAD(P)-binding domain"/>
    <property type="match status" value="1"/>
</dbReference>
<reference evidence="10" key="1">
    <citation type="submission" date="2023-03" db="EMBL/GenBank/DDBJ databases">
        <title>Massive genome expansion in bonnet fungi (Mycena s.s.) driven by repeated elements and novel gene families across ecological guilds.</title>
        <authorList>
            <consortium name="Lawrence Berkeley National Laboratory"/>
            <person name="Harder C.B."/>
            <person name="Miyauchi S."/>
            <person name="Viragh M."/>
            <person name="Kuo A."/>
            <person name="Thoen E."/>
            <person name="Andreopoulos B."/>
            <person name="Lu D."/>
            <person name="Skrede I."/>
            <person name="Drula E."/>
            <person name="Henrissat B."/>
            <person name="Morin E."/>
            <person name="Kohler A."/>
            <person name="Barry K."/>
            <person name="LaButti K."/>
            <person name="Morin E."/>
            <person name="Salamov A."/>
            <person name="Lipzen A."/>
            <person name="Mereny Z."/>
            <person name="Hegedus B."/>
            <person name="Baldrian P."/>
            <person name="Stursova M."/>
            <person name="Weitz H."/>
            <person name="Taylor A."/>
            <person name="Grigoriev I.V."/>
            <person name="Nagy L.G."/>
            <person name="Martin F."/>
            <person name="Kauserud H."/>
        </authorList>
    </citation>
    <scope>NUCLEOTIDE SEQUENCE</scope>
    <source>
        <strain evidence="10">CBHHK200</strain>
    </source>
</reference>
<organism evidence="10 11">
    <name type="scientific">Mycena alexandri</name>
    <dbReference type="NCBI Taxonomy" id="1745969"/>
    <lineage>
        <taxon>Eukaryota</taxon>
        <taxon>Fungi</taxon>
        <taxon>Dikarya</taxon>
        <taxon>Basidiomycota</taxon>
        <taxon>Agaricomycotina</taxon>
        <taxon>Agaricomycetes</taxon>
        <taxon>Agaricomycetidae</taxon>
        <taxon>Agaricales</taxon>
        <taxon>Marasmiineae</taxon>
        <taxon>Mycenaceae</taxon>
        <taxon>Mycena</taxon>
    </lineage>
</organism>
<dbReference type="PROSITE" id="PS00624">
    <property type="entry name" value="GMC_OXRED_2"/>
    <property type="match status" value="1"/>
</dbReference>
<evidence type="ECO:0000256" key="2">
    <source>
        <dbReference type="ARBA" id="ARBA00010790"/>
    </source>
</evidence>
<sequence>MAHFSFDYVLIGGGTAGLALGARLAEDKGVSVCVLEAGKDHSGTEDVKIPGKYMANIGKEWDEGILNVPGGNDRVIYSPRGKGLGGSSLLNFMQLIRPPPSEYDALETSLGATGWNAAEFLKYFKKSQHLPENQSPGNAAYPLAPDPALYGSGPIPNTVPVHTPAIAAHYYEACAAVGLPFNPVGGNGNNGGVWPALAAVDPAHATRVSAEVAYLAPMRGATNLTVLTEARATRILFDGNTATGVQFHEQDAAVVRTVHAKREVVLCAGAFHTPRLLELSGIGDRQYIPEGVPQVVNLPGVGSNLQEHPSVLCLCETDPSIESYDILTDPAVAAQKLEEYKTHRTGPLSTAPLFYSYLPLKAFMDADKITEIRRMADEATTESTGIASTQALELLKKWLHDDEAYQIEIIMVPMHLPMLPGGNFVPGKCYFFFSIILLHPFSHGTAHHSPTGAHGLDVSLNLLSNPIDTQILAAGVQFGQKILAQDALAKEAGARAVAPGPAVVDVQAAEAWVKQALATAFHPLGTAAMLPRAEGGVVDPQLKVYGTDNLRVVDASVIPVQLSCHPMGTIYVIAEKAADMIKARSTQ</sequence>
<evidence type="ECO:0000313" key="11">
    <source>
        <dbReference type="Proteomes" id="UP001218188"/>
    </source>
</evidence>
<gene>
    <name evidence="10" type="ORF">C8F04DRAFT_1088609</name>
</gene>
<dbReference type="InterPro" id="IPR012132">
    <property type="entry name" value="GMC_OxRdtase"/>
</dbReference>
<evidence type="ECO:0000256" key="8">
    <source>
        <dbReference type="PIRSR" id="PIRSR000137-1"/>
    </source>
</evidence>
<evidence type="ECO:0000256" key="1">
    <source>
        <dbReference type="ARBA" id="ARBA00001974"/>
    </source>
</evidence>
<evidence type="ECO:0000256" key="4">
    <source>
        <dbReference type="ARBA" id="ARBA00022729"/>
    </source>
</evidence>
<feature type="active site" description="Proton donor" evidence="8">
    <location>
        <position position="522"/>
    </location>
</feature>
<dbReference type="Gene3D" id="3.50.50.60">
    <property type="entry name" value="FAD/NAD(P)-binding domain"/>
    <property type="match status" value="1"/>
</dbReference>
<accession>A0AAD6T5H2</accession>
<dbReference type="PANTHER" id="PTHR11552:SF201">
    <property type="entry name" value="GLUCOSE-METHANOL-CHOLINE OXIDOREDUCTASE N-TERMINAL DOMAIN-CONTAINING PROTEIN"/>
    <property type="match status" value="1"/>
</dbReference>
<dbReference type="PANTHER" id="PTHR11552">
    <property type="entry name" value="GLUCOSE-METHANOL-CHOLINE GMC OXIDOREDUCTASE"/>
    <property type="match status" value="1"/>
</dbReference>
<dbReference type="GO" id="GO:0016614">
    <property type="term" value="F:oxidoreductase activity, acting on CH-OH group of donors"/>
    <property type="evidence" value="ECO:0007669"/>
    <property type="project" value="InterPro"/>
</dbReference>
<comment type="cofactor">
    <cofactor evidence="1">
        <name>FAD</name>
        <dbReference type="ChEBI" id="CHEBI:57692"/>
    </cofactor>
</comment>
<protein>
    <submittedName>
        <fullName evidence="10">Alcohol oxidase</fullName>
    </submittedName>
</protein>
<proteinExistence type="inferred from homology"/>
<keyword evidence="11" id="KW-1185">Reference proteome</keyword>
<dbReference type="InterPro" id="IPR036188">
    <property type="entry name" value="FAD/NAD-bd_sf"/>
</dbReference>
<evidence type="ECO:0000256" key="5">
    <source>
        <dbReference type="ARBA" id="ARBA00022827"/>
    </source>
</evidence>
<dbReference type="GO" id="GO:0050660">
    <property type="term" value="F:flavin adenine dinucleotide binding"/>
    <property type="evidence" value="ECO:0007669"/>
    <property type="project" value="InterPro"/>
</dbReference>
<name>A0AAD6T5H2_9AGAR</name>
<dbReference type="PIRSF" id="PIRSF000137">
    <property type="entry name" value="Alcohol_oxidase"/>
    <property type="match status" value="1"/>
</dbReference>
<feature type="active site" description="Proton acceptor" evidence="8">
    <location>
        <position position="565"/>
    </location>
</feature>